<gene>
    <name evidence="2" type="ORF">R1sor_005297</name>
</gene>
<evidence type="ECO:0000256" key="1">
    <source>
        <dbReference type="SAM" id="MobiDB-lite"/>
    </source>
</evidence>
<feature type="region of interest" description="Disordered" evidence="1">
    <location>
        <begin position="216"/>
        <end position="247"/>
    </location>
</feature>
<dbReference type="Proteomes" id="UP001633002">
    <property type="component" value="Unassembled WGS sequence"/>
</dbReference>
<accession>A0ABD3HNE1</accession>
<reference evidence="2 3" key="1">
    <citation type="submission" date="2024-09" db="EMBL/GenBank/DDBJ databases">
        <title>Chromosome-scale assembly of Riccia sorocarpa.</title>
        <authorList>
            <person name="Paukszto L."/>
        </authorList>
    </citation>
    <scope>NUCLEOTIDE SEQUENCE [LARGE SCALE GENOMIC DNA]</scope>
    <source>
        <strain evidence="2">LP-2024</strain>
        <tissue evidence="2">Aerial parts of the thallus</tissue>
    </source>
</reference>
<name>A0ABD3HNE1_9MARC</name>
<protein>
    <submittedName>
        <fullName evidence="2">Uncharacterized protein</fullName>
    </submittedName>
</protein>
<sequence>MKAVKRLMKHGPKSYSVEQLYQRDLAIFAMVLAMKNKVDVGTPLSDEIFTQLWLTGLGIGDNGDAFRGFLIEAFLRQDIDLVNPHGATVITGNCIQKFTILYHAHLLKEILDNIKEPADQVPPKVYYSHRICTREEMSNLLRMERYSLARAASQEDKLEVKSLLHVVRQRWHELEEHTEKLANNWVDRVMTQWIHWNDVTPRIPEASLQEEVVRCCGPPQPKKVKRQRRRGEESESDDDEPNNPNEYSFDYLDELEGQALGQALSRGKEEVKTVSLKFPKLNKIIQLRIKDFAMPTAHALKVDQKFILRADRVPHVPACIDLLTRFNGEYPTDMCLAWLALGRSPPTPLSVPADKLQPGQSSGEHDFRQILLVTKRRKSLSETLHDSMPQEPSGDHTTCTSPMMKRKGGNTRHGERRNSMKSETPGLVKFISISTKSRRGDDQIHQGSSVQPRLGPGQSSQLRSGPSQSNQSRSGPSQSSQQRSGPGQSSQPGPATTWARTRQSTQVLVCTEALKKTTQERS</sequence>
<evidence type="ECO:0000313" key="2">
    <source>
        <dbReference type="EMBL" id="KAL3691646.1"/>
    </source>
</evidence>
<evidence type="ECO:0000313" key="3">
    <source>
        <dbReference type="Proteomes" id="UP001633002"/>
    </source>
</evidence>
<feature type="compositionally biased region" description="Low complexity" evidence="1">
    <location>
        <begin position="463"/>
        <end position="494"/>
    </location>
</feature>
<comment type="caution">
    <text evidence="2">The sequence shown here is derived from an EMBL/GenBank/DDBJ whole genome shotgun (WGS) entry which is preliminary data.</text>
</comment>
<feature type="compositionally biased region" description="Polar residues" evidence="1">
    <location>
        <begin position="498"/>
        <end position="507"/>
    </location>
</feature>
<keyword evidence="3" id="KW-1185">Reference proteome</keyword>
<feature type="compositionally biased region" description="Polar residues" evidence="1">
    <location>
        <begin position="445"/>
        <end position="462"/>
    </location>
</feature>
<dbReference type="EMBL" id="JBJQOH010000003">
    <property type="protein sequence ID" value="KAL3691646.1"/>
    <property type="molecule type" value="Genomic_DNA"/>
</dbReference>
<dbReference type="AlphaFoldDB" id="A0ABD3HNE1"/>
<proteinExistence type="predicted"/>
<feature type="region of interest" description="Disordered" evidence="1">
    <location>
        <begin position="379"/>
        <end position="507"/>
    </location>
</feature>
<organism evidence="2 3">
    <name type="scientific">Riccia sorocarpa</name>
    <dbReference type="NCBI Taxonomy" id="122646"/>
    <lineage>
        <taxon>Eukaryota</taxon>
        <taxon>Viridiplantae</taxon>
        <taxon>Streptophyta</taxon>
        <taxon>Embryophyta</taxon>
        <taxon>Marchantiophyta</taxon>
        <taxon>Marchantiopsida</taxon>
        <taxon>Marchantiidae</taxon>
        <taxon>Marchantiales</taxon>
        <taxon>Ricciaceae</taxon>
        <taxon>Riccia</taxon>
    </lineage>
</organism>